<organism evidence="4 5">
    <name type="scientific">Prototheca wickerhamii</name>
    <dbReference type="NCBI Taxonomy" id="3111"/>
    <lineage>
        <taxon>Eukaryota</taxon>
        <taxon>Viridiplantae</taxon>
        <taxon>Chlorophyta</taxon>
        <taxon>core chlorophytes</taxon>
        <taxon>Trebouxiophyceae</taxon>
        <taxon>Chlorellales</taxon>
        <taxon>Chlorellaceae</taxon>
        <taxon>Prototheca</taxon>
    </lineage>
</organism>
<proteinExistence type="predicted"/>
<dbReference type="GO" id="GO:0006355">
    <property type="term" value="P:regulation of DNA-templated transcription"/>
    <property type="evidence" value="ECO:0007669"/>
    <property type="project" value="InterPro"/>
</dbReference>
<dbReference type="Pfam" id="PF03366">
    <property type="entry name" value="YEATS"/>
    <property type="match status" value="1"/>
</dbReference>
<dbReference type="GO" id="GO:0005634">
    <property type="term" value="C:nucleus"/>
    <property type="evidence" value="ECO:0007669"/>
    <property type="project" value="UniProtKB-SubCell"/>
</dbReference>
<dbReference type="Proteomes" id="UP001255856">
    <property type="component" value="Unassembled WGS sequence"/>
</dbReference>
<evidence type="ECO:0000313" key="5">
    <source>
        <dbReference type="Proteomes" id="UP001255856"/>
    </source>
</evidence>
<reference evidence="4" key="1">
    <citation type="submission" date="2021-01" db="EMBL/GenBank/DDBJ databases">
        <authorList>
            <person name="Eckstrom K.M.E."/>
        </authorList>
    </citation>
    <scope>NUCLEOTIDE SEQUENCE</scope>
    <source>
        <strain evidence="4">UVCC 0001</strain>
    </source>
</reference>
<evidence type="ECO:0000313" key="4">
    <source>
        <dbReference type="EMBL" id="KAK2078780.1"/>
    </source>
</evidence>
<comment type="caution">
    <text evidence="4">The sequence shown here is derived from an EMBL/GenBank/DDBJ whole genome shotgun (WGS) entry which is preliminary data.</text>
</comment>
<feature type="domain" description="YEATS" evidence="3">
    <location>
        <begin position="1"/>
        <end position="104"/>
    </location>
</feature>
<sequence>MAEVQQSEPEIFTDEVTFDLHSSFANPRRDIEFQPYELTEVGWGEFDIIIRAEAQEDPVELYHHLTLYDASGTNNTKRPVVHEVYDEVVFWEPTEAFYALWNARVVGPAPHSQLEQFFLQFDPDYEYRRLQHARQRVAAITANVKGQIAALESAA</sequence>
<keyword evidence="5" id="KW-1185">Reference proteome</keyword>
<evidence type="ECO:0000259" key="3">
    <source>
        <dbReference type="PROSITE" id="PS51037"/>
    </source>
</evidence>
<keyword evidence="1 2" id="KW-0539">Nucleus</keyword>
<evidence type="ECO:0000256" key="2">
    <source>
        <dbReference type="PROSITE-ProRule" id="PRU00376"/>
    </source>
</evidence>
<dbReference type="InterPro" id="IPR038704">
    <property type="entry name" value="YEAST_sf"/>
</dbReference>
<protein>
    <recommendedName>
        <fullName evidence="3">YEATS domain-containing protein</fullName>
    </recommendedName>
</protein>
<gene>
    <name evidence="4" type="ORF">QBZ16_003620</name>
</gene>
<accession>A0AAD9MKW3</accession>
<name>A0AAD9MKW3_PROWI</name>
<dbReference type="Gene3D" id="2.60.40.1970">
    <property type="entry name" value="YEATS domain"/>
    <property type="match status" value="1"/>
</dbReference>
<comment type="subcellular location">
    <subcellularLocation>
        <location evidence="2">Nucleus</location>
    </subcellularLocation>
</comment>
<dbReference type="EMBL" id="JASFZW010000004">
    <property type="protein sequence ID" value="KAK2078780.1"/>
    <property type="molecule type" value="Genomic_DNA"/>
</dbReference>
<dbReference type="InterPro" id="IPR055129">
    <property type="entry name" value="YEATS_dom"/>
</dbReference>
<dbReference type="PANTHER" id="PTHR47573">
    <property type="entry name" value="PROTEIN AF-9 HOMOLOG"/>
    <property type="match status" value="1"/>
</dbReference>
<evidence type="ECO:0000256" key="1">
    <source>
        <dbReference type="ARBA" id="ARBA00023242"/>
    </source>
</evidence>
<dbReference type="AlphaFoldDB" id="A0AAD9MKW3"/>
<dbReference type="InterPro" id="IPR005033">
    <property type="entry name" value="YEATS"/>
</dbReference>
<dbReference type="PROSITE" id="PS51037">
    <property type="entry name" value="YEATS"/>
    <property type="match status" value="1"/>
</dbReference>